<accession>K0T5S1</accession>
<evidence type="ECO:0000256" key="1">
    <source>
        <dbReference type="SAM" id="MobiDB-lite"/>
    </source>
</evidence>
<feature type="region of interest" description="Disordered" evidence="1">
    <location>
        <begin position="846"/>
        <end position="867"/>
    </location>
</feature>
<feature type="compositionally biased region" description="Polar residues" evidence="1">
    <location>
        <begin position="980"/>
        <end position="999"/>
    </location>
</feature>
<feature type="region of interest" description="Disordered" evidence="1">
    <location>
        <begin position="418"/>
        <end position="465"/>
    </location>
</feature>
<protein>
    <submittedName>
        <fullName evidence="2">Uncharacterized protein</fullName>
    </submittedName>
</protein>
<feature type="compositionally biased region" description="Basic and acidic residues" evidence="1">
    <location>
        <begin position="1011"/>
        <end position="1027"/>
    </location>
</feature>
<evidence type="ECO:0000313" key="3">
    <source>
        <dbReference type="Proteomes" id="UP000266841"/>
    </source>
</evidence>
<sequence>MNNLLTDWLDTEVKKNKRLQNGYDVNDADCVMIVWSTDSFQSFPQVMAFHVEAMKFLDQIDCDREEGCFREQITDNTNRIEIRFWTKKSSDFFAILQTVKEIFFSGSPHHRVTSVDCVRRESTKAKMRLGMGGESKSNVALSAKLAFEAYLELNHICVHGNDMKGQDHILVETDRKTSHHADPCRENRKSPQLLVDPHRHSILDQGSPGGAECELDLDSAPPLTNHCIKICTATGSSSIGQQQPDELKSLLNQQCPVACWSVESGEAVPCCIGTLTELGDCHRVLGHVAKHCLHFVGEVSVGHAGDRGFTQVSPEDLRQIYCAHPFVPLEITIAARDFVDAGAFVGDNNSTLQAGCNVYSLENRKRSVGCESDGDSSDSPTIVGSNIFDCHSGCQSDGDSADSPTIVGSNIFDCHSNDNDDTNIHDMSRDEIAPPQKTEETGPSIEESLERDRLDKESSHSCSDLYKDTSNPELIAEAQVGNCRADSGGRCDADAEAVSDSDSEQMEILLDTHGLSGTTKSLLVGRMMDEFHDRPCWTIHLGNDDEVVGMKFRTNDLALFEDELQYVRRVKKKHSLLYAHCTVSNKLLQRRLMDEKLSAKIDDKELDDYACGYMSDDELSQWRYYSITTDAFGTELDVNYPVMHSLPFAGGKSEDELRSHMSRVYKSHLTWLRRLKKISHRRVSGLSRMYASDRYLSAEMEGMFHAAMGSPILRMIMENLGVEEDEFECEELKVEKVLSAETMERLYELFIHKISKFPIRESTGLWPVDTLMRCQEFLEEEYIGQRECYNQWHRARCAVIQFVNNLWNWTAEGVHMLNQFEHLYRESNGLPKARTKIVLGGIKEPRSSISSAGEESESQHRCDSQTTEEVYSSSLGSYMYPAEKLELERKYRSYGVSTYPDNSDSPSSTNDIDSCSDDDPSCISSSDSLLGGNDDNSEFCDEESESSDESEPSKSMTKYDKFCSDGDTAKKGACNVPVDTSENCSEIGSPLSAAQSGLSFQMGGGRKGGRDRRPSARKRILDDSDSE</sequence>
<feature type="compositionally biased region" description="Basic and acidic residues" evidence="1">
    <location>
        <begin position="448"/>
        <end position="459"/>
    </location>
</feature>
<dbReference type="AlphaFoldDB" id="K0T5S1"/>
<comment type="caution">
    <text evidence="2">The sequence shown here is derived from an EMBL/GenBank/DDBJ whole genome shotgun (WGS) entry which is preliminary data.</text>
</comment>
<dbReference type="EMBL" id="AGNL01015551">
    <property type="protein sequence ID" value="EJK65707.1"/>
    <property type="molecule type" value="Genomic_DNA"/>
</dbReference>
<dbReference type="Proteomes" id="UP000266841">
    <property type="component" value="Unassembled WGS sequence"/>
</dbReference>
<feature type="compositionally biased region" description="Basic and acidic residues" evidence="1">
    <location>
        <begin position="418"/>
        <end position="440"/>
    </location>
</feature>
<reference evidence="2 3" key="1">
    <citation type="journal article" date="2012" name="Genome Biol.">
        <title>Genome and low-iron response of an oceanic diatom adapted to chronic iron limitation.</title>
        <authorList>
            <person name="Lommer M."/>
            <person name="Specht M."/>
            <person name="Roy A.S."/>
            <person name="Kraemer L."/>
            <person name="Andreson R."/>
            <person name="Gutowska M.A."/>
            <person name="Wolf J."/>
            <person name="Bergner S.V."/>
            <person name="Schilhabel M.B."/>
            <person name="Klostermeier U.C."/>
            <person name="Beiko R.G."/>
            <person name="Rosenstiel P."/>
            <person name="Hippler M."/>
            <person name="Laroche J."/>
        </authorList>
    </citation>
    <scope>NUCLEOTIDE SEQUENCE [LARGE SCALE GENOMIC DNA]</scope>
    <source>
        <strain evidence="2 3">CCMP1005</strain>
    </source>
</reference>
<feature type="region of interest" description="Disordered" evidence="1">
    <location>
        <begin position="897"/>
        <end position="962"/>
    </location>
</feature>
<feature type="compositionally biased region" description="Acidic residues" evidence="1">
    <location>
        <begin position="935"/>
        <end position="950"/>
    </location>
</feature>
<evidence type="ECO:0000313" key="2">
    <source>
        <dbReference type="EMBL" id="EJK65707.1"/>
    </source>
</evidence>
<organism evidence="2 3">
    <name type="scientific">Thalassiosira oceanica</name>
    <name type="common">Marine diatom</name>
    <dbReference type="NCBI Taxonomy" id="159749"/>
    <lineage>
        <taxon>Eukaryota</taxon>
        <taxon>Sar</taxon>
        <taxon>Stramenopiles</taxon>
        <taxon>Ochrophyta</taxon>
        <taxon>Bacillariophyta</taxon>
        <taxon>Coscinodiscophyceae</taxon>
        <taxon>Thalassiosirophycidae</taxon>
        <taxon>Thalassiosirales</taxon>
        <taxon>Thalassiosiraceae</taxon>
        <taxon>Thalassiosira</taxon>
    </lineage>
</organism>
<proteinExistence type="predicted"/>
<keyword evidence="3" id="KW-1185">Reference proteome</keyword>
<gene>
    <name evidence="2" type="ORF">THAOC_13407</name>
</gene>
<name>K0T5S1_THAOC</name>
<feature type="compositionally biased region" description="Low complexity" evidence="1">
    <location>
        <begin position="921"/>
        <end position="934"/>
    </location>
</feature>
<feature type="compositionally biased region" description="Low complexity" evidence="1">
    <location>
        <begin position="897"/>
        <end position="913"/>
    </location>
</feature>
<feature type="region of interest" description="Disordered" evidence="1">
    <location>
        <begin position="980"/>
        <end position="1027"/>
    </location>
</feature>